<keyword evidence="5" id="KW-1185">Reference proteome</keyword>
<evidence type="ECO:0000259" key="3">
    <source>
        <dbReference type="Pfam" id="PF17782"/>
    </source>
</evidence>
<dbReference type="PANTHER" id="PTHR43022">
    <property type="entry name" value="PROTEIN SMF"/>
    <property type="match status" value="1"/>
</dbReference>
<dbReference type="Pfam" id="PF02481">
    <property type="entry name" value="DNA_processg_A"/>
    <property type="match status" value="1"/>
</dbReference>
<dbReference type="Gene3D" id="1.10.10.10">
    <property type="entry name" value="Winged helix-like DNA-binding domain superfamily/Winged helix DNA-binding domain"/>
    <property type="match status" value="1"/>
</dbReference>
<dbReference type="Pfam" id="PF17782">
    <property type="entry name" value="WHD_DprA"/>
    <property type="match status" value="1"/>
</dbReference>
<dbReference type="InterPro" id="IPR041614">
    <property type="entry name" value="DprA_WH"/>
</dbReference>
<dbReference type="InterPro" id="IPR036388">
    <property type="entry name" value="WH-like_DNA-bd_sf"/>
</dbReference>
<evidence type="ECO:0000313" key="5">
    <source>
        <dbReference type="Proteomes" id="UP000308891"/>
    </source>
</evidence>
<reference evidence="4 5" key="1">
    <citation type="submission" date="2019-04" db="EMBL/GenBank/DDBJ databases">
        <title>Crenobacter sp. nov.</title>
        <authorList>
            <person name="Shi S."/>
        </authorList>
    </citation>
    <scope>NUCLEOTIDE SEQUENCE [LARGE SCALE GENOMIC DNA]</scope>
    <source>
        <strain evidence="4 5">GY 70310</strain>
    </source>
</reference>
<feature type="domain" description="Smf/DprA SLOG" evidence="2">
    <location>
        <begin position="77"/>
        <end position="285"/>
    </location>
</feature>
<dbReference type="NCBIfam" id="TIGR00732">
    <property type="entry name" value="dprA"/>
    <property type="match status" value="1"/>
</dbReference>
<dbReference type="Pfam" id="PF21102">
    <property type="entry name" value="DprA_N"/>
    <property type="match status" value="1"/>
</dbReference>
<dbReference type="InterPro" id="IPR057666">
    <property type="entry name" value="DrpA_SLOG"/>
</dbReference>
<evidence type="ECO:0000313" key="4">
    <source>
        <dbReference type="EMBL" id="TIC86213.1"/>
    </source>
</evidence>
<name>A0A4V6TT03_9NEIS</name>
<proteinExistence type="inferred from homology"/>
<dbReference type="PANTHER" id="PTHR43022:SF1">
    <property type="entry name" value="PROTEIN SMF"/>
    <property type="match status" value="1"/>
</dbReference>
<comment type="similarity">
    <text evidence="1">Belongs to the DprA/Smf family.</text>
</comment>
<comment type="caution">
    <text evidence="4">The sequence shown here is derived from an EMBL/GenBank/DDBJ whole genome shotgun (WGS) entry which is preliminary data.</text>
</comment>
<evidence type="ECO:0000259" key="2">
    <source>
        <dbReference type="Pfam" id="PF02481"/>
    </source>
</evidence>
<dbReference type="OrthoDB" id="9785707at2"/>
<dbReference type="Gene3D" id="3.40.50.450">
    <property type="match status" value="1"/>
</dbReference>
<accession>A0A4V6TT03</accession>
<dbReference type="RefSeq" id="WP_136551559.1">
    <property type="nucleotide sequence ID" value="NZ_STGJ01000002.1"/>
</dbReference>
<feature type="domain" description="DprA winged helix" evidence="3">
    <location>
        <begin position="297"/>
        <end position="358"/>
    </location>
</feature>
<evidence type="ECO:0000256" key="1">
    <source>
        <dbReference type="ARBA" id="ARBA00006525"/>
    </source>
</evidence>
<sequence>MSEQAAWATLALTPGVGPAAFLRLIERFGSARAALDAGRTAWTALLPRDTADALAAGAGAAAAEAALAWAEQEGCFLLTLLDDDYPERLAQSPSPPPLLFGRGRRELLARDMLAVVGSRKASAQGAQSAHAFARALSAQGYTVVSGLAAGIDAAAHQGALEAAGASIAVVGTGIDRVYPASNRLLAHRLANEGLILSEFALGSGPLAAHFPQRNRIIAGLCRGCLVVEAGTESGSLITARLALEAGREVMAVPGSILSPLSRGCHRLIREGARLVESADDIFDEVGRPAPPPAAEAPVATAAEDGGDDAACAAILDAMGFDPVDLDTLLGRVGLTAAAIYPMLLALEMQGRVAVLGGNRYQRLS</sequence>
<protein>
    <submittedName>
        <fullName evidence="4">DNA-protecting protein DprA</fullName>
    </submittedName>
</protein>
<dbReference type="EMBL" id="STGJ01000002">
    <property type="protein sequence ID" value="TIC86213.1"/>
    <property type="molecule type" value="Genomic_DNA"/>
</dbReference>
<dbReference type="GO" id="GO:0009294">
    <property type="term" value="P:DNA-mediated transformation"/>
    <property type="evidence" value="ECO:0007669"/>
    <property type="project" value="InterPro"/>
</dbReference>
<gene>
    <name evidence="4" type="primary">dprA</name>
    <name evidence="4" type="ORF">E5K04_03695</name>
</gene>
<organism evidence="4 5">
    <name type="scientific">Crenobacter intestini</name>
    <dbReference type="NCBI Taxonomy" id="2563443"/>
    <lineage>
        <taxon>Bacteria</taxon>
        <taxon>Pseudomonadati</taxon>
        <taxon>Pseudomonadota</taxon>
        <taxon>Betaproteobacteria</taxon>
        <taxon>Neisseriales</taxon>
        <taxon>Neisseriaceae</taxon>
        <taxon>Crenobacter</taxon>
    </lineage>
</organism>
<dbReference type="SUPFAM" id="SSF102405">
    <property type="entry name" value="MCP/YpsA-like"/>
    <property type="match status" value="1"/>
</dbReference>
<dbReference type="Proteomes" id="UP000308891">
    <property type="component" value="Unassembled WGS sequence"/>
</dbReference>
<dbReference type="AlphaFoldDB" id="A0A4V6TT03"/>
<dbReference type="InterPro" id="IPR003488">
    <property type="entry name" value="DprA"/>
</dbReference>